<organism evidence="2 3">
    <name type="scientific">Plasmodium falciparum IGH-CR14</name>
    <dbReference type="NCBI Taxonomy" id="580059"/>
    <lineage>
        <taxon>Eukaryota</taxon>
        <taxon>Sar</taxon>
        <taxon>Alveolata</taxon>
        <taxon>Apicomplexa</taxon>
        <taxon>Aconoidasida</taxon>
        <taxon>Haemosporida</taxon>
        <taxon>Plasmodiidae</taxon>
        <taxon>Plasmodium</taxon>
        <taxon>Plasmodium (Laverania)</taxon>
    </lineage>
</organism>
<gene>
    <name evidence="2" type="ORF">PFMG_00534</name>
</gene>
<evidence type="ECO:0000313" key="3">
    <source>
        <dbReference type="Proteomes" id="UP000054562"/>
    </source>
</evidence>
<dbReference type="NCBIfam" id="TIGR01477">
    <property type="entry name" value="RIFIN"/>
    <property type="match status" value="1"/>
</dbReference>
<feature type="transmembrane region" description="Helical" evidence="1">
    <location>
        <begin position="311"/>
        <end position="332"/>
    </location>
</feature>
<keyword evidence="1" id="KW-1133">Transmembrane helix</keyword>
<evidence type="ECO:0000313" key="2">
    <source>
        <dbReference type="EMBL" id="KNG74281.1"/>
    </source>
</evidence>
<proteinExistence type="predicted"/>
<dbReference type="Pfam" id="PF02009">
    <property type="entry name" value="RIFIN"/>
    <property type="match status" value="1"/>
</dbReference>
<accession>A0A0L1I3R1</accession>
<sequence length="352" mass="39443">MKVHYINILLFAVPLNIHYINILLFAVPLNILVNNQRNHNKTILCKSETKPTKTHRTLCECELYASSNYENEQDMKELMENFNHQSSERFREYDERIQYKRKQCKEQCEKDIQKIILKDKIEKELTEKFGALQTNITTEDIPTCVCEKSLADKTEKVCLNCGKTMGAVTPAWGLISGLGYAAWAHYVAGVAAKAATDAGVKAAIKGLGNVFNLIELPGVNIPGMVNAGNFKNTMHLIQGIMGAQNKLCTPQIEDTNFFCSIHSNKGGPWFAKAISTHAQNISTDASQAAEAAELAEAAKFVPKTTILSNTIIASIVAIVVIVLVMVIIYLILRYRRKKKMKKKFQYIKLLKE</sequence>
<reference evidence="3" key="2">
    <citation type="submission" date="2015-07" db="EMBL/GenBank/DDBJ databases">
        <title>The genome sequence of Plasmodium falciparum IGH-CR14.</title>
        <authorList>
            <consortium name="The Broad Institute Genome Sequencing Platform"/>
            <person name="Volkman S.K."/>
            <person name="Neafsey D.E."/>
            <person name="Dash A.P."/>
            <person name="Chitnis C.E."/>
            <person name="Hartl D.L."/>
            <person name="Young S.K."/>
            <person name="Kodira C.D."/>
            <person name="Zeng Q."/>
            <person name="Koehrsen M."/>
            <person name="Godfrey P."/>
            <person name="Alvarado L."/>
            <person name="Berlin A."/>
            <person name="Borenstein D."/>
            <person name="Chen Z."/>
            <person name="Engels R."/>
            <person name="Freedman E."/>
            <person name="Gellesch M."/>
            <person name="Goldberg J."/>
            <person name="Griggs A."/>
            <person name="Gujja S."/>
            <person name="Heiman D."/>
            <person name="Hepburn T."/>
            <person name="Howarth C."/>
            <person name="Jen D."/>
            <person name="Larson L."/>
            <person name="Lewis B."/>
            <person name="Mehta T."/>
            <person name="Park D."/>
            <person name="Pearson M."/>
            <person name="Roberts A."/>
            <person name="Saif S."/>
            <person name="Shea T."/>
            <person name="Shenoy N."/>
            <person name="Sisk P."/>
            <person name="Stolte C."/>
            <person name="Sykes S."/>
            <person name="Walk T."/>
            <person name="White J."/>
            <person name="Yandava C."/>
            <person name="Wirth D.F."/>
            <person name="Nusbaum C."/>
            <person name="Birren B."/>
        </authorList>
    </citation>
    <scope>NUCLEOTIDE SEQUENCE [LARGE SCALE GENOMIC DNA]</scope>
    <source>
        <strain evidence="3">IGH-CR14</strain>
    </source>
</reference>
<dbReference type="AlphaFoldDB" id="A0A0L1I3R1"/>
<dbReference type="InterPro" id="IPR006373">
    <property type="entry name" value="VSA_Rifin"/>
</dbReference>
<reference evidence="3" key="1">
    <citation type="submission" date="2015-07" db="EMBL/GenBank/DDBJ databases">
        <title>Annotation of Plasmodium falciparum IGH-CR14.</title>
        <authorList>
            <consortium name="The Broad Institute Genome Sequencing Platform"/>
            <person name="Volkman S.K."/>
            <person name="Neafsey D.E."/>
            <person name="Dash A.P."/>
            <person name="Chitnis C.E."/>
            <person name="Hartl D.L."/>
            <person name="Young S.K."/>
            <person name="Zeng Q."/>
            <person name="Koehrsen M."/>
            <person name="Alvarado L."/>
            <person name="Berlin A."/>
            <person name="Borenstein D."/>
            <person name="Chapman S.B."/>
            <person name="Chen Z."/>
            <person name="Engels R."/>
            <person name="Freedman E."/>
            <person name="Gellesch M."/>
            <person name="Goldberg J."/>
            <person name="Griggs A."/>
            <person name="Gujja S."/>
            <person name="Heilman E.R."/>
            <person name="Heiman D.I."/>
            <person name="Howarth C."/>
            <person name="Jen D."/>
            <person name="Larson L."/>
            <person name="Mehta T."/>
            <person name="Neiman D."/>
            <person name="Park D."/>
            <person name="Pearson M."/>
            <person name="Roberts A."/>
            <person name="Saif S."/>
            <person name="Shea T."/>
            <person name="Shenoy N."/>
            <person name="Sisk P."/>
            <person name="Stolte C."/>
            <person name="Sykes S."/>
            <person name="Walk T."/>
            <person name="White J."/>
            <person name="Yandava C."/>
            <person name="Haas B."/>
            <person name="Henn M.R."/>
            <person name="Nusbaum C."/>
            <person name="Birren B."/>
        </authorList>
    </citation>
    <scope>NUCLEOTIDE SEQUENCE [LARGE SCALE GENOMIC DNA]</scope>
    <source>
        <strain evidence="3">IGH-CR14</strain>
    </source>
</reference>
<dbReference type="EMBL" id="GG664979">
    <property type="protein sequence ID" value="KNG74281.1"/>
    <property type="molecule type" value="Genomic_DNA"/>
</dbReference>
<dbReference type="Proteomes" id="UP000054562">
    <property type="component" value="Unassembled WGS sequence"/>
</dbReference>
<keyword evidence="1" id="KW-0812">Transmembrane</keyword>
<evidence type="ECO:0000256" key="1">
    <source>
        <dbReference type="SAM" id="Phobius"/>
    </source>
</evidence>
<protein>
    <submittedName>
        <fullName evidence="2">Rifin</fullName>
    </submittedName>
</protein>
<name>A0A0L1I3R1_PLAFA</name>
<keyword evidence="1" id="KW-0472">Membrane</keyword>
<feature type="transmembrane region" description="Helical" evidence="1">
    <location>
        <begin position="7"/>
        <end position="33"/>
    </location>
</feature>